<proteinExistence type="predicted"/>
<name>A0AA88XQK2_PINIB</name>
<keyword evidence="3" id="KW-1185">Reference proteome</keyword>
<feature type="region of interest" description="Disordered" evidence="1">
    <location>
        <begin position="46"/>
        <end position="80"/>
    </location>
</feature>
<accession>A0AA88XQK2</accession>
<dbReference type="PANTHER" id="PTHR19963:SF30">
    <property type="entry name" value="ENDONUCLEASE_EXONUCLEASE_PHOSPHATASE DOMAIN-CONTAINING PROTEIN"/>
    <property type="match status" value="1"/>
</dbReference>
<feature type="compositionally biased region" description="Low complexity" evidence="1">
    <location>
        <begin position="421"/>
        <end position="436"/>
    </location>
</feature>
<dbReference type="AlphaFoldDB" id="A0AA88XQK2"/>
<dbReference type="PANTHER" id="PTHR19963">
    <property type="entry name" value="CCHC-TYPE DOMAIN-CONTAINING PROTEIN"/>
    <property type="match status" value="1"/>
</dbReference>
<dbReference type="Proteomes" id="UP001186944">
    <property type="component" value="Unassembled WGS sequence"/>
</dbReference>
<gene>
    <name evidence="2" type="ORF">FSP39_006868</name>
</gene>
<feature type="region of interest" description="Disordered" evidence="1">
    <location>
        <begin position="1"/>
        <end position="25"/>
    </location>
</feature>
<evidence type="ECO:0000313" key="3">
    <source>
        <dbReference type="Proteomes" id="UP001186944"/>
    </source>
</evidence>
<dbReference type="EMBL" id="VSWD01000010">
    <property type="protein sequence ID" value="KAK3089828.1"/>
    <property type="molecule type" value="Genomic_DNA"/>
</dbReference>
<comment type="caution">
    <text evidence="2">The sequence shown here is derived from an EMBL/GenBank/DDBJ whole genome shotgun (WGS) entry which is preliminary data.</text>
</comment>
<protein>
    <submittedName>
        <fullName evidence="2">Uncharacterized protein</fullName>
    </submittedName>
</protein>
<feature type="region of interest" description="Disordered" evidence="1">
    <location>
        <begin position="353"/>
        <end position="462"/>
    </location>
</feature>
<evidence type="ECO:0000313" key="2">
    <source>
        <dbReference type="EMBL" id="KAK3089828.1"/>
    </source>
</evidence>
<feature type="compositionally biased region" description="Polar residues" evidence="1">
    <location>
        <begin position="405"/>
        <end position="420"/>
    </location>
</feature>
<reference evidence="2" key="1">
    <citation type="submission" date="2019-08" db="EMBL/GenBank/DDBJ databases">
        <title>The improved chromosome-level genome for the pearl oyster Pinctada fucata martensii using PacBio sequencing and Hi-C.</title>
        <authorList>
            <person name="Zheng Z."/>
        </authorList>
    </citation>
    <scope>NUCLEOTIDE SEQUENCE</scope>
    <source>
        <strain evidence="2">ZZ-2019</strain>
        <tissue evidence="2">Adductor muscle</tissue>
    </source>
</reference>
<evidence type="ECO:0000256" key="1">
    <source>
        <dbReference type="SAM" id="MobiDB-lite"/>
    </source>
</evidence>
<organism evidence="2 3">
    <name type="scientific">Pinctada imbricata</name>
    <name type="common">Atlantic pearl-oyster</name>
    <name type="synonym">Pinctada martensii</name>
    <dbReference type="NCBI Taxonomy" id="66713"/>
    <lineage>
        <taxon>Eukaryota</taxon>
        <taxon>Metazoa</taxon>
        <taxon>Spiralia</taxon>
        <taxon>Lophotrochozoa</taxon>
        <taxon>Mollusca</taxon>
        <taxon>Bivalvia</taxon>
        <taxon>Autobranchia</taxon>
        <taxon>Pteriomorphia</taxon>
        <taxon>Pterioida</taxon>
        <taxon>Pterioidea</taxon>
        <taxon>Pteriidae</taxon>
        <taxon>Pinctada</taxon>
    </lineage>
</organism>
<feature type="compositionally biased region" description="Basic and acidic residues" evidence="1">
    <location>
        <begin position="354"/>
        <end position="373"/>
    </location>
</feature>
<sequence>MDDSDVVTFKPREDDDNMACGGDDISNDQADMIKMMIELKGEISELKRQMRNERENSEEKSDEQRESERSTERNYESCNERDVNAFAQEETTPTNHVQNRHVSFHDLHREPPMFPIYSTPIRNMQVPISVGGGNVPSQSNSQIMHNKVKPQKYDGSEDFGEYLTQFNLLAELNGWNQVTKSLNLAGALSGNARALLTELSEDERRNFESLVGILENRFGSKNRAEVFRSKLQGKSKGKDESIPELAQSIRKLTRKAYPTASNDTINVLAIENFIEALPDTDIRLRLKEVGPKTIMEAESIAVRLEAHRIADKNRGTQSVKSADVERTVKSVDVESKSENVTLKEMSEAISVLTKEVKNMQKPTEGQKRDERNANRQNTYQNVNDRRYDQYRNFSQGVNGTRPPWSVSQPQYNNRGRGQSFQTQYQNQNNRGRTQGQMYSNMRRNDRQENDQGSNLGAAARRH</sequence>